<keyword evidence="9" id="KW-0137">Centromere</keyword>
<evidence type="ECO:0000256" key="1">
    <source>
        <dbReference type="ARBA" id="ARBA00004123"/>
    </source>
</evidence>
<dbReference type="GO" id="GO:0051301">
    <property type="term" value="P:cell division"/>
    <property type="evidence" value="ECO:0007669"/>
    <property type="project" value="UniProtKB-KW"/>
</dbReference>
<dbReference type="OMA" id="ARTHQHV"/>
<dbReference type="STRING" id="30019.A0A0M4E900"/>
<comment type="subcellular location">
    <subcellularLocation>
        <location evidence="2">Chromosome</location>
        <location evidence="2">Centromere</location>
    </subcellularLocation>
    <subcellularLocation>
        <location evidence="1">Nucleus</location>
    </subcellularLocation>
</comment>
<dbReference type="GO" id="GO:0000775">
    <property type="term" value="C:chromosome, centromeric region"/>
    <property type="evidence" value="ECO:0007669"/>
    <property type="project" value="UniProtKB-SubCell"/>
</dbReference>
<dbReference type="EMBL" id="CP012523">
    <property type="protein sequence ID" value="ALC39490.1"/>
    <property type="molecule type" value="Genomic_DNA"/>
</dbReference>
<protein>
    <submittedName>
        <fullName evidence="11">Aust</fullName>
    </submittedName>
</protein>
<proteinExistence type="inferred from homology"/>
<evidence type="ECO:0000256" key="2">
    <source>
        <dbReference type="ARBA" id="ARBA00004584"/>
    </source>
</evidence>
<keyword evidence="5" id="KW-0132">Cell division</keyword>
<dbReference type="GO" id="GO:0032133">
    <property type="term" value="C:chromosome passenger complex"/>
    <property type="evidence" value="ECO:0007669"/>
    <property type="project" value="TreeGrafter"/>
</dbReference>
<dbReference type="GO" id="GO:0005634">
    <property type="term" value="C:nucleus"/>
    <property type="evidence" value="ECO:0007669"/>
    <property type="project" value="UniProtKB-SubCell"/>
</dbReference>
<organism evidence="11 12">
    <name type="scientific">Drosophila busckii</name>
    <name type="common">Fruit fly</name>
    <dbReference type="NCBI Taxonomy" id="30019"/>
    <lineage>
        <taxon>Eukaryota</taxon>
        <taxon>Metazoa</taxon>
        <taxon>Ecdysozoa</taxon>
        <taxon>Arthropoda</taxon>
        <taxon>Hexapoda</taxon>
        <taxon>Insecta</taxon>
        <taxon>Pterygota</taxon>
        <taxon>Neoptera</taxon>
        <taxon>Endopterygota</taxon>
        <taxon>Diptera</taxon>
        <taxon>Brachycera</taxon>
        <taxon>Muscomorpha</taxon>
        <taxon>Ephydroidea</taxon>
        <taxon>Drosophilidae</taxon>
        <taxon>Drosophila</taxon>
    </lineage>
</organism>
<dbReference type="AlphaFoldDB" id="A0A0M4E900"/>
<dbReference type="SMR" id="A0A0M4E900"/>
<evidence type="ECO:0000256" key="5">
    <source>
        <dbReference type="ARBA" id="ARBA00022618"/>
    </source>
</evidence>
<dbReference type="GO" id="GO:0000070">
    <property type="term" value="P:mitotic sister chromatid segregation"/>
    <property type="evidence" value="ECO:0007669"/>
    <property type="project" value="TreeGrafter"/>
</dbReference>
<dbReference type="Proteomes" id="UP000494163">
    <property type="component" value="Chromosome 2L"/>
</dbReference>
<dbReference type="InterPro" id="IPR018867">
    <property type="entry name" value="Cell_div_borealin"/>
</dbReference>
<feature type="domain" description="Borealin C-terminal" evidence="10">
    <location>
        <begin position="90"/>
        <end position="211"/>
    </location>
</feature>
<keyword evidence="4" id="KW-0158">Chromosome</keyword>
<reference evidence="11 12" key="1">
    <citation type="submission" date="2015-08" db="EMBL/GenBank/DDBJ databases">
        <title>Ancestral chromatin configuration constrains chromatin evolution on differentiating sex chromosomes in Drosophila.</title>
        <authorList>
            <person name="Zhou Q."/>
            <person name="Bachtrog D."/>
        </authorList>
    </citation>
    <scope>NUCLEOTIDE SEQUENCE [LARGE SCALE GENOMIC DNA]</scope>
    <source>
        <tissue evidence="11">Whole larvae</tissue>
    </source>
</reference>
<name>A0A0M4E900_DROBS</name>
<dbReference type="PANTHER" id="PTHR16040:SF7">
    <property type="entry name" value="AUSTRALIN, ISOFORM A-RELATED"/>
    <property type="match status" value="1"/>
</dbReference>
<evidence type="ECO:0000256" key="3">
    <source>
        <dbReference type="ARBA" id="ARBA00009914"/>
    </source>
</evidence>
<gene>
    <name evidence="11" type="ORF">Dbus_chr2Lg1575</name>
</gene>
<evidence type="ECO:0000256" key="9">
    <source>
        <dbReference type="ARBA" id="ARBA00023328"/>
    </source>
</evidence>
<evidence type="ECO:0000256" key="7">
    <source>
        <dbReference type="ARBA" id="ARBA00023242"/>
    </source>
</evidence>
<evidence type="ECO:0000313" key="12">
    <source>
        <dbReference type="Proteomes" id="UP000494163"/>
    </source>
</evidence>
<evidence type="ECO:0000256" key="4">
    <source>
        <dbReference type="ARBA" id="ARBA00022454"/>
    </source>
</evidence>
<evidence type="ECO:0000259" key="10">
    <source>
        <dbReference type="Pfam" id="PF10512"/>
    </source>
</evidence>
<keyword evidence="12" id="KW-1185">Reference proteome</keyword>
<dbReference type="GO" id="GO:0051233">
    <property type="term" value="C:spindle midzone"/>
    <property type="evidence" value="ECO:0007669"/>
    <property type="project" value="TreeGrafter"/>
</dbReference>
<keyword evidence="8" id="KW-0131">Cell cycle</keyword>
<comment type="similarity">
    <text evidence="3">Belongs to the borealin family.</text>
</comment>
<sequence length="219" mass="25017">MPRTKITKRNRQQLRMEADIDEGIRMAAVKLDSTLEQIDALTERYKLRMKNQLQLILTRTPQQLLQLKWTEFLKLDLQRFYQFELLAAPTPVAKDSSRCTQSRTAQKSQLLRIQTNSVARAMPQGREWTAQVAFLRWPKPGEVALSQSGSPLAVQSLEDRRASVQIPTKSGVLKLQPQELLNVKSEVLKQLDQATLNQIKTLHSNLDMIVDMATKLGKL</sequence>
<dbReference type="OrthoDB" id="6360905at2759"/>
<dbReference type="PANTHER" id="PTHR16040">
    <property type="entry name" value="AUSTRALIN, ISOFORM A-RELATED"/>
    <property type="match status" value="1"/>
</dbReference>
<keyword evidence="6" id="KW-0498">Mitosis</keyword>
<keyword evidence="7" id="KW-0539">Nucleus</keyword>
<dbReference type="InterPro" id="IPR046466">
    <property type="entry name" value="Borealin_C"/>
</dbReference>
<accession>A0A0M4E900</accession>
<evidence type="ECO:0000313" key="11">
    <source>
        <dbReference type="EMBL" id="ALC39490.1"/>
    </source>
</evidence>
<evidence type="ECO:0000256" key="6">
    <source>
        <dbReference type="ARBA" id="ARBA00022776"/>
    </source>
</evidence>
<dbReference type="Pfam" id="PF10512">
    <property type="entry name" value="Borealin"/>
    <property type="match status" value="1"/>
</dbReference>
<evidence type="ECO:0000256" key="8">
    <source>
        <dbReference type="ARBA" id="ARBA00023306"/>
    </source>
</evidence>